<feature type="binding site" evidence="9">
    <location>
        <position position="100"/>
    </location>
    <ligand>
        <name>L-glutamine</name>
        <dbReference type="ChEBI" id="CHEBI:58359"/>
    </ligand>
</feature>
<evidence type="ECO:0000256" key="6">
    <source>
        <dbReference type="ARBA" id="ARBA00022962"/>
    </source>
</evidence>
<organism evidence="12 13">
    <name type="scientific">Shinella kummerowiae</name>
    <dbReference type="NCBI Taxonomy" id="417745"/>
    <lineage>
        <taxon>Bacteria</taxon>
        <taxon>Pseudomonadati</taxon>
        <taxon>Pseudomonadota</taxon>
        <taxon>Alphaproteobacteria</taxon>
        <taxon>Hyphomicrobiales</taxon>
        <taxon>Rhizobiaceae</taxon>
        <taxon>Shinella</taxon>
    </lineage>
</organism>
<comment type="similarity">
    <text evidence="2">Belongs to the asparagine synthetase family.</text>
</comment>
<proteinExistence type="inferred from homology"/>
<keyword evidence="8" id="KW-0028">Amino-acid biosynthesis</keyword>
<dbReference type="OrthoDB" id="9763290at2"/>
<evidence type="ECO:0000256" key="5">
    <source>
        <dbReference type="ARBA" id="ARBA00022840"/>
    </source>
</evidence>
<dbReference type="PROSITE" id="PS51278">
    <property type="entry name" value="GATASE_TYPE_2"/>
    <property type="match status" value="1"/>
</dbReference>
<dbReference type="Pfam" id="PF13537">
    <property type="entry name" value="GATase_7"/>
    <property type="match status" value="1"/>
</dbReference>
<keyword evidence="5 9" id="KW-0067">ATP-binding</keyword>
<name>A0A6N8SI94_9HYPH</name>
<dbReference type="GO" id="GO:0005829">
    <property type="term" value="C:cytosol"/>
    <property type="evidence" value="ECO:0007669"/>
    <property type="project" value="TreeGrafter"/>
</dbReference>
<dbReference type="NCBIfam" id="TIGR01536">
    <property type="entry name" value="asn_synth_AEB"/>
    <property type="match status" value="1"/>
</dbReference>
<feature type="active site" description="For GATase activity" evidence="8">
    <location>
        <position position="2"/>
    </location>
</feature>
<feature type="domain" description="Glutamine amidotransferase type-2" evidence="11">
    <location>
        <begin position="2"/>
        <end position="213"/>
    </location>
</feature>
<evidence type="ECO:0000256" key="10">
    <source>
        <dbReference type="PIRSR" id="PIRSR001589-3"/>
    </source>
</evidence>
<dbReference type="GO" id="GO:0004066">
    <property type="term" value="F:asparagine synthase (glutamine-hydrolyzing) activity"/>
    <property type="evidence" value="ECO:0007669"/>
    <property type="project" value="UniProtKB-EC"/>
</dbReference>
<sequence>MCGIAGYHGGNIAPDRAAEYLRLMVAALRHRGPDGEGILIRDDAGLAHTRLSIVGLADGAQPMTTTDDALAVSFNGEIFNYVELRDDLKSRGHRFHTASDTEVLLAAYERKGLDCLEDFNGDFAFALHDARHRTLVLARDRMGVRPLFYTEHEGALFFASEIRALLALPGIAAEIDPLALDQIFTLWCPIPPRTAFRGIHELPPGHVMTLCGDRRTIRPWWQLSFPDRGDAPASAPPEAQAEELRALLTDATRIRLRADVPVGAYLSGGLDSSLISALAARTVTRGLRTFSLTFHSAEHDESAWQRQMAATLGAASDSVECSTEAIVTRLPEVMRHIERPILRTAPVPLHVLAGRVREHGMKVVLTGEGADEIFAGYDLFREARVRRFCARQPDSARRPRLFQRLYPYLPGLKQQSPDYLARFFSFGSETLDDPLYSHRPRFRSTSAAKLFFSVDLKQEIGDYDAAADLAAQLPADFGRWHPLHQAQYLETAFLLPGYILSSQGDRVMMANAVEGRFPFLDHRVVGFAASVSPETKLLGLKEKHILKQAARGLVPTEIIDRPKQPYRAPDSESFAAPHAPAYLDTVLSPARLAQSGLFNVPAVGKLKEKVLKGHVTGFRDNAAFIGVLSTELLRGLDTAQSSQIAPRIGINQE</sequence>
<dbReference type="Pfam" id="PF00733">
    <property type="entry name" value="Asn_synthase"/>
    <property type="match status" value="1"/>
</dbReference>
<keyword evidence="8" id="KW-0061">Asparagine biosynthesis</keyword>
<accession>A0A6N8SI94</accession>
<feature type="site" description="Important for beta-aspartyl-AMP intermediate formation" evidence="10">
    <location>
        <position position="368"/>
    </location>
</feature>
<dbReference type="CDD" id="cd01991">
    <property type="entry name" value="Asn_synthase_B_C"/>
    <property type="match status" value="1"/>
</dbReference>
<dbReference type="GO" id="GO:0005524">
    <property type="term" value="F:ATP binding"/>
    <property type="evidence" value="ECO:0007669"/>
    <property type="project" value="UniProtKB-KW"/>
</dbReference>
<gene>
    <name evidence="12" type="primary">asnB</name>
    <name evidence="12" type="ORF">GR138_15565</name>
</gene>
<dbReference type="RefSeq" id="WP_160860139.1">
    <property type="nucleotide sequence ID" value="NZ_WUMK01000005.1"/>
</dbReference>
<protein>
    <recommendedName>
        <fullName evidence="3">asparagine synthase (glutamine-hydrolyzing)</fullName>
        <ecNumber evidence="3">6.3.5.4</ecNumber>
    </recommendedName>
</protein>
<dbReference type="Gene3D" id="3.60.20.10">
    <property type="entry name" value="Glutamine Phosphoribosylpyrophosphate, subunit 1, domain 1"/>
    <property type="match status" value="1"/>
</dbReference>
<dbReference type="InterPro" id="IPR006426">
    <property type="entry name" value="Asn_synth_AEB"/>
</dbReference>
<reference evidence="12 13" key="1">
    <citation type="submission" date="2019-12" db="EMBL/GenBank/DDBJ databases">
        <title>Shinella kummerowiae sp. nov., a symbiotic bacterium isolated from root nodules of the herbal legume Kummerowia stipulacea.</title>
        <authorList>
            <person name="Gao J."/>
        </authorList>
    </citation>
    <scope>NUCLEOTIDE SEQUENCE [LARGE SCALE GENOMIC DNA]</scope>
    <source>
        <strain evidence="12 13">CCBAU 25048</strain>
    </source>
</reference>
<comment type="catalytic activity">
    <reaction evidence="7">
        <text>L-aspartate + L-glutamine + ATP + H2O = L-asparagine + L-glutamate + AMP + diphosphate + H(+)</text>
        <dbReference type="Rhea" id="RHEA:12228"/>
        <dbReference type="ChEBI" id="CHEBI:15377"/>
        <dbReference type="ChEBI" id="CHEBI:15378"/>
        <dbReference type="ChEBI" id="CHEBI:29985"/>
        <dbReference type="ChEBI" id="CHEBI:29991"/>
        <dbReference type="ChEBI" id="CHEBI:30616"/>
        <dbReference type="ChEBI" id="CHEBI:33019"/>
        <dbReference type="ChEBI" id="CHEBI:58048"/>
        <dbReference type="ChEBI" id="CHEBI:58359"/>
        <dbReference type="ChEBI" id="CHEBI:456215"/>
        <dbReference type="EC" id="6.3.5.4"/>
    </reaction>
</comment>
<dbReference type="Proteomes" id="UP000435802">
    <property type="component" value="Unassembled WGS sequence"/>
</dbReference>
<evidence type="ECO:0000256" key="2">
    <source>
        <dbReference type="ARBA" id="ARBA00005752"/>
    </source>
</evidence>
<dbReference type="AlphaFoldDB" id="A0A6N8SI94"/>
<dbReference type="CDD" id="cd00712">
    <property type="entry name" value="AsnB"/>
    <property type="match status" value="1"/>
</dbReference>
<dbReference type="EMBL" id="WUMK01000005">
    <property type="protein sequence ID" value="MXN46612.1"/>
    <property type="molecule type" value="Genomic_DNA"/>
</dbReference>
<keyword evidence="6 8" id="KW-0315">Glutamine amidotransferase</keyword>
<evidence type="ECO:0000256" key="7">
    <source>
        <dbReference type="ARBA" id="ARBA00048741"/>
    </source>
</evidence>
<dbReference type="InterPro" id="IPR051786">
    <property type="entry name" value="ASN_synthetase/amidase"/>
</dbReference>
<evidence type="ECO:0000256" key="9">
    <source>
        <dbReference type="PIRSR" id="PIRSR001589-2"/>
    </source>
</evidence>
<evidence type="ECO:0000259" key="11">
    <source>
        <dbReference type="PROSITE" id="PS51278"/>
    </source>
</evidence>
<dbReference type="EC" id="6.3.5.4" evidence="3"/>
<evidence type="ECO:0000256" key="1">
    <source>
        <dbReference type="ARBA" id="ARBA00005187"/>
    </source>
</evidence>
<evidence type="ECO:0000256" key="4">
    <source>
        <dbReference type="ARBA" id="ARBA00022741"/>
    </source>
</evidence>
<keyword evidence="4 9" id="KW-0547">Nucleotide-binding</keyword>
<dbReference type="PANTHER" id="PTHR43284:SF1">
    <property type="entry name" value="ASPARAGINE SYNTHETASE"/>
    <property type="match status" value="1"/>
</dbReference>
<comment type="caution">
    <text evidence="12">The sequence shown here is derived from an EMBL/GenBank/DDBJ whole genome shotgun (WGS) entry which is preliminary data.</text>
</comment>
<evidence type="ECO:0000313" key="13">
    <source>
        <dbReference type="Proteomes" id="UP000435802"/>
    </source>
</evidence>
<evidence type="ECO:0000313" key="12">
    <source>
        <dbReference type="EMBL" id="MXN46612.1"/>
    </source>
</evidence>
<keyword evidence="13" id="KW-1185">Reference proteome</keyword>
<dbReference type="SUPFAM" id="SSF52402">
    <property type="entry name" value="Adenine nucleotide alpha hydrolases-like"/>
    <property type="match status" value="1"/>
</dbReference>
<dbReference type="SUPFAM" id="SSF56235">
    <property type="entry name" value="N-terminal nucleophile aminohydrolases (Ntn hydrolases)"/>
    <property type="match status" value="1"/>
</dbReference>
<dbReference type="InterPro" id="IPR001962">
    <property type="entry name" value="Asn_synthase"/>
</dbReference>
<dbReference type="GO" id="GO:0006529">
    <property type="term" value="P:asparagine biosynthetic process"/>
    <property type="evidence" value="ECO:0007669"/>
    <property type="project" value="UniProtKB-KW"/>
</dbReference>
<dbReference type="PANTHER" id="PTHR43284">
    <property type="entry name" value="ASPARAGINE SYNTHETASE (GLUTAMINE-HYDROLYZING)"/>
    <property type="match status" value="1"/>
</dbReference>
<dbReference type="PIRSF" id="PIRSF001589">
    <property type="entry name" value="Asn_synthetase_glu-h"/>
    <property type="match status" value="1"/>
</dbReference>
<dbReference type="InterPro" id="IPR033738">
    <property type="entry name" value="AsnB_N"/>
</dbReference>
<evidence type="ECO:0000256" key="8">
    <source>
        <dbReference type="PIRSR" id="PIRSR001589-1"/>
    </source>
</evidence>
<evidence type="ECO:0000256" key="3">
    <source>
        <dbReference type="ARBA" id="ARBA00012737"/>
    </source>
</evidence>
<dbReference type="InterPro" id="IPR029055">
    <property type="entry name" value="Ntn_hydrolases_N"/>
</dbReference>
<dbReference type="Gene3D" id="3.40.50.620">
    <property type="entry name" value="HUPs"/>
    <property type="match status" value="2"/>
</dbReference>
<keyword evidence="12" id="KW-0436">Ligase</keyword>
<comment type="pathway">
    <text evidence="1">Amino-acid biosynthesis; L-asparagine biosynthesis; L-asparagine from L-aspartate (L-Gln route): step 1/1.</text>
</comment>
<dbReference type="InterPro" id="IPR014729">
    <property type="entry name" value="Rossmann-like_a/b/a_fold"/>
</dbReference>
<dbReference type="InterPro" id="IPR017932">
    <property type="entry name" value="GATase_2_dom"/>
</dbReference>